<dbReference type="PANTHER" id="PTHR47272:SF1">
    <property type="entry name" value="PIGGYBAC TRANSPOSABLE ELEMENT-DERIVED PROTEIN 3-LIKE"/>
    <property type="match status" value="1"/>
</dbReference>
<feature type="region of interest" description="Disordered" evidence="1">
    <location>
        <begin position="304"/>
        <end position="337"/>
    </location>
</feature>
<dbReference type="PANTHER" id="PTHR47272">
    <property type="entry name" value="DDE_TNP_1_7 DOMAIN-CONTAINING PROTEIN"/>
    <property type="match status" value="1"/>
</dbReference>
<dbReference type="AlphaFoldDB" id="A0AAE0FQ22"/>
<feature type="domain" description="PiggyBac transposable element-derived protein" evidence="3">
    <location>
        <begin position="5"/>
        <end position="301"/>
    </location>
</feature>
<dbReference type="EMBL" id="LGRX02015208">
    <property type="protein sequence ID" value="KAK3263618.1"/>
    <property type="molecule type" value="Genomic_DNA"/>
</dbReference>
<name>A0AAE0FQ22_9CHLO</name>
<comment type="caution">
    <text evidence="4">The sequence shown here is derived from an EMBL/GenBank/DDBJ whole genome shotgun (WGS) entry which is preliminary data.</text>
</comment>
<evidence type="ECO:0000259" key="3">
    <source>
        <dbReference type="Pfam" id="PF13843"/>
    </source>
</evidence>
<evidence type="ECO:0000313" key="4">
    <source>
        <dbReference type="EMBL" id="KAK3263618.1"/>
    </source>
</evidence>
<evidence type="ECO:0000256" key="2">
    <source>
        <dbReference type="SAM" id="Phobius"/>
    </source>
</evidence>
<keyword evidence="2" id="KW-1133">Transmembrane helix</keyword>
<accession>A0AAE0FQ22</accession>
<dbReference type="InterPro" id="IPR029526">
    <property type="entry name" value="PGBD"/>
</dbReference>
<protein>
    <recommendedName>
        <fullName evidence="3">PiggyBac transposable element-derived protein domain-containing protein</fullName>
    </recommendedName>
</protein>
<dbReference type="Pfam" id="PF13843">
    <property type="entry name" value="DDE_Tnp_1_7"/>
    <property type="match status" value="1"/>
</dbReference>
<reference evidence="4 5" key="1">
    <citation type="journal article" date="2015" name="Genome Biol. Evol.">
        <title>Comparative Genomics of a Bacterivorous Green Alga Reveals Evolutionary Causalities and Consequences of Phago-Mixotrophic Mode of Nutrition.</title>
        <authorList>
            <person name="Burns J.A."/>
            <person name="Paasch A."/>
            <person name="Narechania A."/>
            <person name="Kim E."/>
        </authorList>
    </citation>
    <scope>NUCLEOTIDE SEQUENCE [LARGE SCALE GENOMIC DNA]</scope>
    <source>
        <strain evidence="4 5">PLY_AMNH</strain>
    </source>
</reference>
<organism evidence="4 5">
    <name type="scientific">Cymbomonas tetramitiformis</name>
    <dbReference type="NCBI Taxonomy" id="36881"/>
    <lineage>
        <taxon>Eukaryota</taxon>
        <taxon>Viridiplantae</taxon>
        <taxon>Chlorophyta</taxon>
        <taxon>Pyramimonadophyceae</taxon>
        <taxon>Pyramimonadales</taxon>
        <taxon>Pyramimonadaceae</taxon>
        <taxon>Cymbomonas</taxon>
    </lineage>
</organism>
<dbReference type="Proteomes" id="UP001190700">
    <property type="component" value="Unassembled WGS sequence"/>
</dbReference>
<evidence type="ECO:0000256" key="1">
    <source>
        <dbReference type="SAM" id="MobiDB-lite"/>
    </source>
</evidence>
<evidence type="ECO:0000313" key="5">
    <source>
        <dbReference type="Proteomes" id="UP001190700"/>
    </source>
</evidence>
<gene>
    <name evidence="4" type="ORF">CYMTET_27589</name>
</gene>
<keyword evidence="2" id="KW-0472">Membrane</keyword>
<keyword evidence="5" id="KW-1185">Reference proteome</keyword>
<sequence length="337" mass="38639">MVMNKRRAAEHHFSNDGFLRSIVSEYYSRDAWQQTFRYFCPYDVDDLQQQTDGKQAYNPYLKYELIQDALYEGIHSILVPPKVGSYDEGGKPWTGKGGEGITVHYNPMKPNKRMSMAFIVAAFGIPFAWEFYTGSRSNDYNEKKFNSAEEIAWGKTISRFLRLFRRAYGTSEGQNIFMDNLFTSIFLLYILRTQYKALATGTHRVNALLPELTWGAKFERGEYRWATAIHEGVSFLYLEYGDNKMVRFLSTLHGSPHANPGETKERWDSETRTYQDIFLPSIKLDYDAGMMWVDMVDMLESMGGAERKQKESKAGSSACQKPRADNKVAKGAVCSVS</sequence>
<proteinExistence type="predicted"/>
<feature type="transmembrane region" description="Helical" evidence="2">
    <location>
        <begin position="114"/>
        <end position="132"/>
    </location>
</feature>
<keyword evidence="2" id="KW-0812">Transmembrane</keyword>